<evidence type="ECO:0000256" key="1">
    <source>
        <dbReference type="ARBA" id="ARBA00000189"/>
    </source>
</evidence>
<feature type="site" description="Transition state stabilizer" evidence="21">
    <location>
        <position position="64"/>
    </location>
</feature>
<dbReference type="PROSITE" id="PS00435">
    <property type="entry name" value="PEROXIDASE_1"/>
    <property type="match status" value="1"/>
</dbReference>
<evidence type="ECO:0000256" key="19">
    <source>
        <dbReference type="PIRSR" id="PIRSR600823-2"/>
    </source>
</evidence>
<dbReference type="InterPro" id="IPR002016">
    <property type="entry name" value="Haem_peroxidase"/>
</dbReference>
<feature type="binding site" evidence="20">
    <location>
        <position position="88"/>
    </location>
    <ligand>
        <name>Ca(2+)</name>
        <dbReference type="ChEBI" id="CHEBI:29108"/>
        <label>1</label>
    </ligand>
</feature>
<feature type="active site" description="Proton acceptor" evidence="18">
    <location>
        <position position="68"/>
    </location>
</feature>
<dbReference type="GO" id="GO:0005576">
    <property type="term" value="C:extracellular region"/>
    <property type="evidence" value="ECO:0007669"/>
    <property type="project" value="UniProtKB-SubCell"/>
</dbReference>
<evidence type="ECO:0000256" key="8">
    <source>
        <dbReference type="ARBA" id="ARBA00022617"/>
    </source>
</evidence>
<dbReference type="Proteomes" id="UP000823388">
    <property type="component" value="Chromosome 2K"/>
</dbReference>
<feature type="binding site" evidence="20">
    <location>
        <position position="72"/>
    </location>
    <ligand>
        <name>Ca(2+)</name>
        <dbReference type="ChEBI" id="CHEBI:29108"/>
        <label>1</label>
    </ligand>
</feature>
<proteinExistence type="inferred from homology"/>
<dbReference type="PRINTS" id="PR00458">
    <property type="entry name" value="PEROXIDASE"/>
</dbReference>
<dbReference type="InterPro" id="IPR033905">
    <property type="entry name" value="Secretory_peroxidase"/>
</dbReference>
<evidence type="ECO:0000256" key="9">
    <source>
        <dbReference type="ARBA" id="ARBA00022723"/>
    </source>
</evidence>
<evidence type="ECO:0000256" key="22">
    <source>
        <dbReference type="PIRSR" id="PIRSR600823-5"/>
    </source>
</evidence>
<dbReference type="GO" id="GO:0042744">
    <property type="term" value="P:hydrogen peroxide catabolic process"/>
    <property type="evidence" value="ECO:0007669"/>
    <property type="project" value="UniProtKB-KW"/>
</dbReference>
<evidence type="ECO:0000256" key="7">
    <source>
        <dbReference type="ARBA" id="ARBA00022559"/>
    </source>
</evidence>
<evidence type="ECO:0000313" key="27">
    <source>
        <dbReference type="Proteomes" id="UP000823388"/>
    </source>
</evidence>
<keyword evidence="27" id="KW-1185">Reference proteome</keyword>
<organism evidence="26 27">
    <name type="scientific">Panicum virgatum</name>
    <name type="common">Blackwell switchgrass</name>
    <dbReference type="NCBI Taxonomy" id="38727"/>
    <lineage>
        <taxon>Eukaryota</taxon>
        <taxon>Viridiplantae</taxon>
        <taxon>Streptophyta</taxon>
        <taxon>Embryophyta</taxon>
        <taxon>Tracheophyta</taxon>
        <taxon>Spermatophyta</taxon>
        <taxon>Magnoliopsida</taxon>
        <taxon>Liliopsida</taxon>
        <taxon>Poales</taxon>
        <taxon>Poaceae</taxon>
        <taxon>PACMAD clade</taxon>
        <taxon>Panicoideae</taxon>
        <taxon>Panicodae</taxon>
        <taxon>Paniceae</taxon>
        <taxon>Panicinae</taxon>
        <taxon>Panicum</taxon>
        <taxon>Panicum sect. Hiantes</taxon>
    </lineage>
</organism>
<keyword evidence="17 23" id="KW-0376">Hydrogen peroxide</keyword>
<feature type="signal peptide" evidence="23">
    <location>
        <begin position="1"/>
        <end position="29"/>
    </location>
</feature>
<feature type="region of interest" description="Disordered" evidence="24">
    <location>
        <begin position="227"/>
        <end position="253"/>
    </location>
</feature>
<dbReference type="Gene3D" id="1.10.520.10">
    <property type="match status" value="1"/>
</dbReference>
<evidence type="ECO:0000256" key="15">
    <source>
        <dbReference type="ARBA" id="ARBA00023180"/>
    </source>
</evidence>
<dbReference type="InterPro" id="IPR019794">
    <property type="entry name" value="Peroxidases_AS"/>
</dbReference>
<evidence type="ECO:0000256" key="24">
    <source>
        <dbReference type="SAM" id="MobiDB-lite"/>
    </source>
</evidence>
<dbReference type="InterPro" id="IPR010255">
    <property type="entry name" value="Haem_peroxidase_sf"/>
</dbReference>
<dbReference type="InterPro" id="IPR000823">
    <property type="entry name" value="Peroxidase_pln"/>
</dbReference>
<dbReference type="InterPro" id="IPR019793">
    <property type="entry name" value="Peroxidases_heam-ligand_BS"/>
</dbReference>
<feature type="binding site" evidence="20">
    <location>
        <position position="194"/>
    </location>
    <ligand>
        <name>Ca(2+)</name>
        <dbReference type="ChEBI" id="CHEBI:29108"/>
        <label>2</label>
    </ligand>
</feature>
<dbReference type="CDD" id="cd00693">
    <property type="entry name" value="secretory_peroxidase"/>
    <property type="match status" value="1"/>
</dbReference>
<dbReference type="GO" id="GO:0140825">
    <property type="term" value="F:lactoperoxidase activity"/>
    <property type="evidence" value="ECO:0007669"/>
    <property type="project" value="UniProtKB-EC"/>
</dbReference>
<comment type="similarity">
    <text evidence="4">Belongs to the peroxidase family. Ascorbate peroxidase subfamily.</text>
</comment>
<dbReference type="GO" id="GO:0020037">
    <property type="term" value="F:heme binding"/>
    <property type="evidence" value="ECO:0007669"/>
    <property type="project" value="UniProtKB-UniRule"/>
</dbReference>
<evidence type="ECO:0000256" key="10">
    <source>
        <dbReference type="ARBA" id="ARBA00022729"/>
    </source>
</evidence>
<keyword evidence="10 23" id="KW-0732">Signal</keyword>
<evidence type="ECO:0000256" key="12">
    <source>
        <dbReference type="ARBA" id="ARBA00023002"/>
    </source>
</evidence>
<keyword evidence="12 23" id="KW-0560">Oxidoreductase</keyword>
<comment type="catalytic activity">
    <reaction evidence="1 23">
        <text>2 a phenolic donor + H2O2 = 2 a phenolic radical donor + 2 H2O</text>
        <dbReference type="Rhea" id="RHEA:56136"/>
        <dbReference type="ChEBI" id="CHEBI:15377"/>
        <dbReference type="ChEBI" id="CHEBI:16240"/>
        <dbReference type="ChEBI" id="CHEBI:139520"/>
        <dbReference type="ChEBI" id="CHEBI:139521"/>
        <dbReference type="EC" id="1.11.1.7"/>
    </reaction>
</comment>
<comment type="cofactor">
    <cofactor evidence="20 23">
        <name>heme b</name>
        <dbReference type="ChEBI" id="CHEBI:60344"/>
    </cofactor>
    <text evidence="20 23">Binds 1 heme b (iron(II)-protoporphyrin IX) group per subunit.</text>
</comment>
<feature type="binding site" evidence="20">
    <location>
        <position position="74"/>
    </location>
    <ligand>
        <name>Ca(2+)</name>
        <dbReference type="ChEBI" id="CHEBI:29108"/>
        <label>1</label>
    </ligand>
</feature>
<dbReference type="GO" id="GO:0006979">
    <property type="term" value="P:response to oxidative stress"/>
    <property type="evidence" value="ECO:0007669"/>
    <property type="project" value="UniProtKB-UniRule"/>
</dbReference>
<evidence type="ECO:0000256" key="16">
    <source>
        <dbReference type="ARBA" id="ARBA00023283"/>
    </source>
</evidence>
<evidence type="ECO:0000259" key="25">
    <source>
        <dbReference type="PROSITE" id="PS50873"/>
    </source>
</evidence>
<comment type="function">
    <text evidence="2">Removal of H(2)O(2), oxidation of toxic reductants, biosynthesis and degradation of lignin, suberization, auxin catabolism, response to environmental stresses such as wounding, pathogen attack and oxidative stress. These functions might be dependent on each isozyme/isoform in each plant tissue.</text>
</comment>
<comment type="caution">
    <text evidence="26">The sequence shown here is derived from an EMBL/GenBank/DDBJ whole genome shotgun (WGS) entry which is preliminary data.</text>
</comment>
<feature type="disulfide bond" evidence="22">
    <location>
        <begin position="70"/>
        <end position="75"/>
    </location>
</feature>
<keyword evidence="8 23" id="KW-0349">Heme</keyword>
<feature type="binding site" evidence="19">
    <location>
        <position position="163"/>
    </location>
    <ligand>
        <name>substrate</name>
    </ligand>
</feature>
<name>A0A8T0WP58_PANVG</name>
<keyword evidence="14 22" id="KW-1015">Disulfide bond</keyword>
<accession>A0A8T0WP58</accession>
<feature type="chain" id="PRO_5035965383" description="Peroxidase" evidence="23">
    <location>
        <begin position="30"/>
        <end position="322"/>
    </location>
</feature>
<feature type="binding site" evidence="20">
    <location>
        <position position="76"/>
    </location>
    <ligand>
        <name>Ca(2+)</name>
        <dbReference type="ChEBI" id="CHEBI:29108"/>
        <label>1</label>
    </ligand>
</feature>
<keyword evidence="15" id="KW-0325">Glycoprotein</keyword>
<dbReference type="EC" id="1.11.1.7" evidence="5 23"/>
<feature type="disulfide bond" evidence="22">
    <location>
        <begin position="200"/>
        <end position="224"/>
    </location>
</feature>
<gene>
    <name evidence="26" type="ORF">PVAP13_2KG589600</name>
</gene>
<sequence>MASPIAMAAASFLISCLVVVVVLASGASAQLSSTFYDTSCPNALSTIRTAAVAQEPRMGASLLRLHFHDCFVQGCDASVLLNDTNGGEQNALPNAGSLRGFGVVDSIKAQLEALCPQTVSCADILTVAARDSVVALGGPSWTVPLGRRDSTNSSATMANSDLPPPQFNLSQLIPAFQNKNLDTTDLVALSGAHTIGQARCTTFRDHITEPNINATFAASLRANCPATGGDKPTTTWRRWTPRRPTPSTTPTSATWCPRGGLLHSDQELFNNGSTDSIVRNFASNAAAFTSAFATAMIKMGNLQPLTGAQGQIRTNCWRVNSS</sequence>
<keyword evidence="6 23" id="KW-0964">Secreted</keyword>
<dbReference type="Pfam" id="PF00141">
    <property type="entry name" value="peroxidase"/>
    <property type="match status" value="1"/>
</dbReference>
<dbReference type="FunFam" id="1.10.420.10:FF:000006">
    <property type="entry name" value="Peroxidase"/>
    <property type="match status" value="1"/>
</dbReference>
<keyword evidence="13 20" id="KW-0408">Iron</keyword>
<evidence type="ECO:0000256" key="23">
    <source>
        <dbReference type="RuleBase" id="RU362060"/>
    </source>
</evidence>
<dbReference type="SUPFAM" id="SSF48113">
    <property type="entry name" value="Heme-dependent peroxidases"/>
    <property type="match status" value="1"/>
</dbReference>
<evidence type="ECO:0000256" key="3">
    <source>
        <dbReference type="ARBA" id="ARBA00004613"/>
    </source>
</evidence>
<dbReference type="PRINTS" id="PR00461">
    <property type="entry name" value="PLPEROXIDASE"/>
</dbReference>
<evidence type="ECO:0000256" key="18">
    <source>
        <dbReference type="PIRSR" id="PIRSR600823-1"/>
    </source>
</evidence>
<feature type="disulfide bond" evidence="22">
    <location>
        <begin position="121"/>
        <end position="316"/>
    </location>
</feature>
<evidence type="ECO:0000256" key="6">
    <source>
        <dbReference type="ARBA" id="ARBA00022525"/>
    </source>
</evidence>
<dbReference type="AlphaFoldDB" id="A0A8T0WP58"/>
<evidence type="ECO:0000256" key="11">
    <source>
        <dbReference type="ARBA" id="ARBA00022837"/>
    </source>
</evidence>
<dbReference type="PROSITE" id="PS50873">
    <property type="entry name" value="PEROXIDASE_4"/>
    <property type="match status" value="1"/>
</dbReference>
<keyword evidence="9 20" id="KW-0479">Metal-binding</keyword>
<keyword evidence="16" id="KW-0873">Pyrrolidone carboxylic acid</keyword>
<keyword evidence="7 23" id="KW-0575">Peroxidase</keyword>
<keyword evidence="11 20" id="KW-0106">Calcium</keyword>
<dbReference type="PROSITE" id="PS00436">
    <property type="entry name" value="PEROXIDASE_2"/>
    <property type="match status" value="1"/>
</dbReference>
<evidence type="ECO:0000256" key="4">
    <source>
        <dbReference type="ARBA" id="ARBA00006873"/>
    </source>
</evidence>
<dbReference type="EMBL" id="CM029039">
    <property type="protein sequence ID" value="KAG2647516.1"/>
    <property type="molecule type" value="Genomic_DNA"/>
</dbReference>
<evidence type="ECO:0000313" key="26">
    <source>
        <dbReference type="EMBL" id="KAG2647516.1"/>
    </source>
</evidence>
<dbReference type="PANTHER" id="PTHR31388:SF13">
    <property type="entry name" value="PEROXIDASE 2"/>
    <property type="match status" value="1"/>
</dbReference>
<evidence type="ECO:0000256" key="20">
    <source>
        <dbReference type="PIRSR" id="PIRSR600823-3"/>
    </source>
</evidence>
<dbReference type="GO" id="GO:0046872">
    <property type="term" value="F:metal ion binding"/>
    <property type="evidence" value="ECO:0007669"/>
    <property type="project" value="UniProtKB-UniRule"/>
</dbReference>
<dbReference type="PANTHER" id="PTHR31388">
    <property type="entry name" value="PEROXIDASE 72-RELATED"/>
    <property type="match status" value="1"/>
</dbReference>
<reference evidence="26" key="1">
    <citation type="submission" date="2020-05" db="EMBL/GenBank/DDBJ databases">
        <title>WGS assembly of Panicum virgatum.</title>
        <authorList>
            <person name="Lovell J.T."/>
            <person name="Jenkins J."/>
            <person name="Shu S."/>
            <person name="Juenger T.E."/>
            <person name="Schmutz J."/>
        </authorList>
    </citation>
    <scope>NUCLEOTIDE SEQUENCE</scope>
    <source>
        <strain evidence="26">AP13</strain>
    </source>
</reference>
<comment type="subcellular location">
    <subcellularLocation>
        <location evidence="3 23">Secreted</location>
    </subcellularLocation>
</comment>
<comment type="similarity">
    <text evidence="23">Belongs to the peroxidase family. Classical plant (class III) peroxidase subfamily.</text>
</comment>
<evidence type="ECO:0000256" key="2">
    <source>
        <dbReference type="ARBA" id="ARBA00002322"/>
    </source>
</evidence>
<evidence type="ECO:0000256" key="17">
    <source>
        <dbReference type="ARBA" id="ARBA00023324"/>
    </source>
</evidence>
<dbReference type="FunFam" id="1.10.520.10:FF:000009">
    <property type="entry name" value="Peroxidase"/>
    <property type="match status" value="1"/>
</dbReference>
<feature type="disulfide bond" evidence="22">
    <location>
        <begin position="40"/>
        <end position="115"/>
    </location>
</feature>
<feature type="binding site" evidence="20">
    <location>
        <position position="78"/>
    </location>
    <ligand>
        <name>Ca(2+)</name>
        <dbReference type="ChEBI" id="CHEBI:29108"/>
        <label>1</label>
    </ligand>
</feature>
<feature type="domain" description="Plant heme peroxidase family profile" evidence="25">
    <location>
        <begin position="30"/>
        <end position="320"/>
    </location>
</feature>
<evidence type="ECO:0000256" key="13">
    <source>
        <dbReference type="ARBA" id="ARBA00023004"/>
    </source>
</evidence>
<evidence type="ECO:0000256" key="14">
    <source>
        <dbReference type="ARBA" id="ARBA00023157"/>
    </source>
</evidence>
<evidence type="ECO:0000256" key="5">
    <source>
        <dbReference type="ARBA" id="ARBA00012313"/>
    </source>
</evidence>
<evidence type="ECO:0000256" key="21">
    <source>
        <dbReference type="PIRSR" id="PIRSR600823-4"/>
    </source>
</evidence>
<feature type="binding site" evidence="20">
    <location>
        <position position="69"/>
    </location>
    <ligand>
        <name>Ca(2+)</name>
        <dbReference type="ChEBI" id="CHEBI:29108"/>
        <label>1</label>
    </ligand>
</feature>
<dbReference type="Gene3D" id="1.10.420.10">
    <property type="entry name" value="Peroxidase, domain 2"/>
    <property type="match status" value="1"/>
</dbReference>
<comment type="cofactor">
    <cofactor evidence="20 23">
        <name>Ca(2+)</name>
        <dbReference type="ChEBI" id="CHEBI:29108"/>
    </cofactor>
    <text evidence="20 23">Binds 2 calcium ions per subunit.</text>
</comment>
<protein>
    <recommendedName>
        <fullName evidence="5 23">Peroxidase</fullName>
        <ecNumber evidence="5 23">1.11.1.7</ecNumber>
    </recommendedName>
</protein>
<feature type="binding site" description="axial binding residue" evidence="20">
    <location>
        <position position="193"/>
    </location>
    <ligand>
        <name>heme b</name>
        <dbReference type="ChEBI" id="CHEBI:60344"/>
    </ligand>
    <ligandPart>
        <name>Fe</name>
        <dbReference type="ChEBI" id="CHEBI:18248"/>
    </ligandPart>
</feature>